<feature type="domain" description="HTH cro/C1-type" evidence="2">
    <location>
        <begin position="16"/>
        <end position="72"/>
    </location>
</feature>
<dbReference type="GO" id="GO:0005829">
    <property type="term" value="C:cytosol"/>
    <property type="evidence" value="ECO:0007669"/>
    <property type="project" value="TreeGrafter"/>
</dbReference>
<dbReference type="AlphaFoldDB" id="A0A099IC19"/>
<evidence type="ECO:0000256" key="1">
    <source>
        <dbReference type="ARBA" id="ARBA00023125"/>
    </source>
</evidence>
<dbReference type="SUPFAM" id="SSF47413">
    <property type="entry name" value="lambda repressor-like DNA-binding domains"/>
    <property type="match status" value="1"/>
</dbReference>
<name>A0A099IC19_CLOIN</name>
<dbReference type="InterPro" id="IPR010982">
    <property type="entry name" value="Lambda_DNA-bd_dom_sf"/>
</dbReference>
<protein>
    <submittedName>
        <fullName evidence="4">Helix-turn-helix transcriptional regulator</fullName>
    </submittedName>
    <submittedName>
        <fullName evidence="3">XRE family transcriptional regulator</fullName>
    </submittedName>
</protein>
<dbReference type="EMBL" id="JQIF01000016">
    <property type="protein sequence ID" value="KGJ54468.1"/>
    <property type="molecule type" value="Genomic_DNA"/>
</dbReference>
<evidence type="ECO:0000313" key="6">
    <source>
        <dbReference type="Proteomes" id="UP000503330"/>
    </source>
</evidence>
<dbReference type="PANTHER" id="PTHR46797">
    <property type="entry name" value="HTH-TYPE TRANSCRIPTIONAL REGULATOR"/>
    <property type="match status" value="1"/>
</dbReference>
<evidence type="ECO:0000313" key="5">
    <source>
        <dbReference type="Proteomes" id="UP000030008"/>
    </source>
</evidence>
<dbReference type="CDD" id="cd00093">
    <property type="entry name" value="HTH_XRE"/>
    <property type="match status" value="1"/>
</dbReference>
<accession>A0A099IC19</accession>
<dbReference type="InterPro" id="IPR001387">
    <property type="entry name" value="Cro/C1-type_HTH"/>
</dbReference>
<dbReference type="Proteomes" id="UP000030008">
    <property type="component" value="Unassembled WGS sequence"/>
</dbReference>
<dbReference type="PANTHER" id="PTHR46797:SF1">
    <property type="entry name" value="METHYLPHOSPHONATE SYNTHASE"/>
    <property type="match status" value="1"/>
</dbReference>
<dbReference type="Proteomes" id="UP000503330">
    <property type="component" value="Chromosome"/>
</dbReference>
<dbReference type="SMART" id="SM00530">
    <property type="entry name" value="HTH_XRE"/>
    <property type="match status" value="1"/>
</dbReference>
<reference evidence="4 6" key="2">
    <citation type="submission" date="2020-02" db="EMBL/GenBank/DDBJ databases">
        <authorList>
            <person name="Kociolek L.K."/>
            <person name="Ozer E.A."/>
        </authorList>
    </citation>
    <scope>NUCLEOTIDE SEQUENCE [LARGE SCALE GENOMIC DNA]</scope>
    <source>
        <strain evidence="4 6">ATCC 14501</strain>
    </source>
</reference>
<dbReference type="Gene3D" id="1.10.260.40">
    <property type="entry name" value="lambda repressor-like DNA-binding domains"/>
    <property type="match status" value="1"/>
</dbReference>
<dbReference type="GO" id="GO:0003677">
    <property type="term" value="F:DNA binding"/>
    <property type="evidence" value="ECO:0007669"/>
    <property type="project" value="UniProtKB-KW"/>
</dbReference>
<organism evidence="3 5">
    <name type="scientific">Clostridium innocuum</name>
    <dbReference type="NCBI Taxonomy" id="1522"/>
    <lineage>
        <taxon>Bacteria</taxon>
        <taxon>Bacillati</taxon>
        <taxon>Bacillota</taxon>
        <taxon>Clostridia</taxon>
        <taxon>Eubacteriales</taxon>
        <taxon>Clostridiaceae</taxon>
        <taxon>Clostridium</taxon>
    </lineage>
</organism>
<evidence type="ECO:0000259" key="2">
    <source>
        <dbReference type="PROSITE" id="PS50943"/>
    </source>
</evidence>
<evidence type="ECO:0000313" key="4">
    <source>
        <dbReference type="EMBL" id="QJA01355.1"/>
    </source>
</evidence>
<reference evidence="3 5" key="1">
    <citation type="submission" date="2014-08" db="EMBL/GenBank/DDBJ databases">
        <title>Clostridium innocuum, an unnegligible vancomycin-resistant pathogen causing extra-intestinal infections.</title>
        <authorList>
            <person name="Feng Y."/>
            <person name="Chiu C.-H."/>
        </authorList>
    </citation>
    <scope>NUCLEOTIDE SEQUENCE [LARGE SCALE GENOMIC DNA]</scope>
    <source>
        <strain evidence="3 5">AN88</strain>
    </source>
</reference>
<evidence type="ECO:0000313" key="3">
    <source>
        <dbReference type="EMBL" id="KGJ54468.1"/>
    </source>
</evidence>
<gene>
    <name evidence="3" type="ORF">CIAN88_03775</name>
    <name evidence="4" type="ORF">G4D54_02425</name>
</gene>
<dbReference type="GeneID" id="61924356"/>
<dbReference type="EMBL" id="CP048838">
    <property type="protein sequence ID" value="QJA01355.1"/>
    <property type="molecule type" value="Genomic_DNA"/>
</dbReference>
<keyword evidence="1" id="KW-0238">DNA-binding</keyword>
<sequence>MKENYFEEYNRIASKIKVLRTAKHLTQEQLSELSGLSISYISKIEAPNCNKSFSLDALFILAEVLDVNVKEFFD</sequence>
<dbReference type="GO" id="GO:0003700">
    <property type="term" value="F:DNA-binding transcription factor activity"/>
    <property type="evidence" value="ECO:0007669"/>
    <property type="project" value="TreeGrafter"/>
</dbReference>
<dbReference type="Pfam" id="PF01381">
    <property type="entry name" value="HTH_3"/>
    <property type="match status" value="1"/>
</dbReference>
<dbReference type="InterPro" id="IPR050807">
    <property type="entry name" value="TransReg_Diox_bact_type"/>
</dbReference>
<dbReference type="PROSITE" id="PS50943">
    <property type="entry name" value="HTH_CROC1"/>
    <property type="match status" value="1"/>
</dbReference>
<dbReference type="RefSeq" id="WP_002607150.1">
    <property type="nucleotide sequence ID" value="NZ_BAAACC010000012.1"/>
</dbReference>
<proteinExistence type="predicted"/>